<sequence length="81" mass="8831">MPDEGVLVFVEQPDDQRPDDRQPSRRDRGGDRSCEVGKHGRGAGLARAGGRRSGIVRHGLKPDASTQEHTSRLSTVQGELQ</sequence>
<feature type="compositionally biased region" description="Basic and acidic residues" evidence="1">
    <location>
        <begin position="14"/>
        <end position="38"/>
    </location>
</feature>
<feature type="compositionally biased region" description="Polar residues" evidence="1">
    <location>
        <begin position="64"/>
        <end position="81"/>
    </location>
</feature>
<gene>
    <name evidence="2" type="ORF">SDC9_129716</name>
</gene>
<dbReference type="AlphaFoldDB" id="A0A645D0B7"/>
<dbReference type="EMBL" id="VSSQ01031676">
    <property type="protein sequence ID" value="MPM82654.1"/>
    <property type="molecule type" value="Genomic_DNA"/>
</dbReference>
<reference evidence="2" key="1">
    <citation type="submission" date="2019-08" db="EMBL/GenBank/DDBJ databases">
        <authorList>
            <person name="Kucharzyk K."/>
            <person name="Murdoch R.W."/>
            <person name="Higgins S."/>
            <person name="Loffler F."/>
        </authorList>
    </citation>
    <scope>NUCLEOTIDE SEQUENCE</scope>
</reference>
<evidence type="ECO:0000313" key="2">
    <source>
        <dbReference type="EMBL" id="MPM82654.1"/>
    </source>
</evidence>
<comment type="caution">
    <text evidence="2">The sequence shown here is derived from an EMBL/GenBank/DDBJ whole genome shotgun (WGS) entry which is preliminary data.</text>
</comment>
<evidence type="ECO:0000256" key="1">
    <source>
        <dbReference type="SAM" id="MobiDB-lite"/>
    </source>
</evidence>
<organism evidence="2">
    <name type="scientific">bioreactor metagenome</name>
    <dbReference type="NCBI Taxonomy" id="1076179"/>
    <lineage>
        <taxon>unclassified sequences</taxon>
        <taxon>metagenomes</taxon>
        <taxon>ecological metagenomes</taxon>
    </lineage>
</organism>
<accession>A0A645D0B7</accession>
<protein>
    <submittedName>
        <fullName evidence="2">Uncharacterized protein</fullName>
    </submittedName>
</protein>
<proteinExistence type="predicted"/>
<feature type="region of interest" description="Disordered" evidence="1">
    <location>
        <begin position="1"/>
        <end position="81"/>
    </location>
</feature>
<name>A0A645D0B7_9ZZZZ</name>